<dbReference type="Proteomes" id="UP000004509">
    <property type="component" value="Unassembled WGS sequence"/>
</dbReference>
<dbReference type="AlphaFoldDB" id="C8PLY7"/>
<sequence length="60" mass="6936">MHIFLIWIIVHNAPFYHVNGRLSKISLKKFSKAGNQQPRRKRRGINPSARIKAERAVITA</sequence>
<protein>
    <submittedName>
        <fullName evidence="1">Uncharacterized protein</fullName>
    </submittedName>
</protein>
<comment type="caution">
    <text evidence="1">The sequence shown here is derived from an EMBL/GenBank/DDBJ whole genome shotgun (WGS) entry which is preliminary data.</text>
</comment>
<organism evidence="1 2">
    <name type="scientific">Treponema vincentii ATCC 35580</name>
    <dbReference type="NCBI Taxonomy" id="596324"/>
    <lineage>
        <taxon>Bacteria</taxon>
        <taxon>Pseudomonadati</taxon>
        <taxon>Spirochaetota</taxon>
        <taxon>Spirochaetia</taxon>
        <taxon>Spirochaetales</taxon>
        <taxon>Treponemataceae</taxon>
        <taxon>Treponema</taxon>
    </lineage>
</organism>
<gene>
    <name evidence="1" type="ORF">TREVI0001_2288</name>
</gene>
<name>C8PLY7_9SPIR</name>
<evidence type="ECO:0000313" key="1">
    <source>
        <dbReference type="EMBL" id="EEV21564.1"/>
    </source>
</evidence>
<dbReference type="EMBL" id="ACYH01000005">
    <property type="protein sequence ID" value="EEV21564.1"/>
    <property type="molecule type" value="Genomic_DNA"/>
</dbReference>
<proteinExistence type="predicted"/>
<reference evidence="1 2" key="1">
    <citation type="submission" date="2009-07" db="EMBL/GenBank/DDBJ databases">
        <authorList>
            <person name="Madupu R."/>
            <person name="Sebastian Y."/>
            <person name="Durkin A.S."/>
            <person name="Torralba M."/>
            <person name="Methe B."/>
            <person name="Sutton G.G."/>
            <person name="Strausberg R.L."/>
            <person name="Nelson K.E."/>
        </authorList>
    </citation>
    <scope>NUCLEOTIDE SEQUENCE [LARGE SCALE GENOMIC DNA]</scope>
    <source>
        <strain evidence="1 2">ATCC 35580</strain>
    </source>
</reference>
<accession>C8PLY7</accession>
<evidence type="ECO:0000313" key="2">
    <source>
        <dbReference type="Proteomes" id="UP000004509"/>
    </source>
</evidence>